<comment type="caution">
    <text evidence="2">The sequence shown here is derived from an EMBL/GenBank/DDBJ whole genome shotgun (WGS) entry which is preliminary data.</text>
</comment>
<evidence type="ECO:0000313" key="2">
    <source>
        <dbReference type="EMBL" id="MCS0630708.1"/>
    </source>
</evidence>
<sequence>MKFKSILAAVALMAAGSAGATVLNFDGLTEMMYGDGFPLAGSMTYNGLNLTYVESGFQVTLNAPGADAGAAHIGDGTYESSTYNWHDGMENGWDTYVTLTRVGGGKFDLKSFDYVMDWSDVSADGVSVGSIQDIGTWSTVLTGITELRIGSGAFNQIDNVNVEAAAPSGAVPLPGTLALMVGGLAAGGLARRRRD</sequence>
<dbReference type="EMBL" id="JANUHC010000005">
    <property type="protein sequence ID" value="MCS0630708.1"/>
    <property type="molecule type" value="Genomic_DNA"/>
</dbReference>
<dbReference type="RefSeq" id="WP_259449808.1">
    <property type="nucleotide sequence ID" value="NZ_CP119520.1"/>
</dbReference>
<name>A0ABT2C006_9BURK</name>
<accession>A0ABT2C006</accession>
<organism evidence="2 3">
    <name type="scientific">Telluria mixta</name>
    <dbReference type="NCBI Taxonomy" id="34071"/>
    <lineage>
        <taxon>Bacteria</taxon>
        <taxon>Pseudomonadati</taxon>
        <taxon>Pseudomonadota</taxon>
        <taxon>Betaproteobacteria</taxon>
        <taxon>Burkholderiales</taxon>
        <taxon>Oxalobacteraceae</taxon>
        <taxon>Telluria group</taxon>
        <taxon>Telluria</taxon>
    </lineage>
</organism>
<dbReference type="Proteomes" id="UP001165263">
    <property type="component" value="Unassembled WGS sequence"/>
</dbReference>
<proteinExistence type="predicted"/>
<evidence type="ECO:0000313" key="3">
    <source>
        <dbReference type="Proteomes" id="UP001165263"/>
    </source>
</evidence>
<gene>
    <name evidence="2" type="ORF">NX786_15325</name>
</gene>
<reference evidence="2" key="1">
    <citation type="submission" date="2022-08" db="EMBL/GenBank/DDBJ databases">
        <title>Reclassification of Massilia species as members of the genera Telluria, Duganella, Pseudoduganella, Mokoshia gen. nov. and Zemynaea gen. nov. using orthogonal and non-orthogonal genome-based approaches.</title>
        <authorList>
            <person name="Bowman J.P."/>
        </authorList>
    </citation>
    <scope>NUCLEOTIDE SEQUENCE</scope>
    <source>
        <strain evidence="2">LMG 11547</strain>
    </source>
</reference>
<evidence type="ECO:0000256" key="1">
    <source>
        <dbReference type="SAM" id="SignalP"/>
    </source>
</evidence>
<keyword evidence="3" id="KW-1185">Reference proteome</keyword>
<feature type="chain" id="PRO_5046546647" evidence="1">
    <location>
        <begin position="21"/>
        <end position="195"/>
    </location>
</feature>
<feature type="signal peptide" evidence="1">
    <location>
        <begin position="1"/>
        <end position="20"/>
    </location>
</feature>
<protein>
    <submittedName>
        <fullName evidence="2">PEP-CTERM sorting domain-containing protein</fullName>
    </submittedName>
</protein>
<keyword evidence="1" id="KW-0732">Signal</keyword>